<dbReference type="SUPFAM" id="SSF54675">
    <property type="entry name" value="Nicotinate/Quinolinate PRTase N-terminal domain-like"/>
    <property type="match status" value="1"/>
</dbReference>
<dbReference type="PANTHER" id="PTHR32179">
    <property type="entry name" value="NICOTINATE-NUCLEOTIDE PYROPHOSPHORYLASE [CARBOXYLATING]"/>
    <property type="match status" value="1"/>
</dbReference>
<comment type="pathway">
    <text evidence="2">Cofactor biosynthesis; NAD(+) biosynthesis; nicotinate D-ribonucleotide from quinolinate: step 1/1.</text>
</comment>
<dbReference type="GO" id="GO:0004514">
    <property type="term" value="F:nicotinate-nucleotide diphosphorylase (carboxylating) activity"/>
    <property type="evidence" value="ECO:0007669"/>
    <property type="project" value="UniProtKB-EC"/>
</dbReference>
<dbReference type="Pfam" id="PF01729">
    <property type="entry name" value="QRPTase_C"/>
    <property type="match status" value="1"/>
</dbReference>
<feature type="binding site" evidence="14">
    <location>
        <begin position="239"/>
        <end position="241"/>
    </location>
    <ligand>
        <name>substrate</name>
    </ligand>
</feature>
<evidence type="ECO:0000256" key="2">
    <source>
        <dbReference type="ARBA" id="ARBA00004893"/>
    </source>
</evidence>
<feature type="binding site" evidence="14">
    <location>
        <begin position="132"/>
        <end position="134"/>
    </location>
    <ligand>
        <name>substrate</name>
    </ligand>
</feature>
<dbReference type="Pfam" id="PF02749">
    <property type="entry name" value="QRPTase_N"/>
    <property type="match status" value="1"/>
</dbReference>
<evidence type="ECO:0000256" key="9">
    <source>
        <dbReference type="ARBA" id="ARBA00022679"/>
    </source>
</evidence>
<dbReference type="NCBIfam" id="TIGR00078">
    <property type="entry name" value="nadC"/>
    <property type="match status" value="1"/>
</dbReference>
<evidence type="ECO:0000256" key="12">
    <source>
        <dbReference type="ARBA" id="ARBA00069173"/>
    </source>
</evidence>
<evidence type="ECO:0000256" key="13">
    <source>
        <dbReference type="PIRNR" id="PIRNR006250"/>
    </source>
</evidence>
<dbReference type="InterPro" id="IPR004393">
    <property type="entry name" value="NadC"/>
</dbReference>
<evidence type="ECO:0000256" key="11">
    <source>
        <dbReference type="ARBA" id="ARBA00047445"/>
    </source>
</evidence>
<dbReference type="InterPro" id="IPR002638">
    <property type="entry name" value="Quinolinate_PRibosylTrfase_C"/>
</dbReference>
<dbReference type="InterPro" id="IPR013785">
    <property type="entry name" value="Aldolase_TIM"/>
</dbReference>
<evidence type="ECO:0000259" key="16">
    <source>
        <dbReference type="Pfam" id="PF02749"/>
    </source>
</evidence>
<dbReference type="GO" id="GO:0009435">
    <property type="term" value="P:NAD+ biosynthetic process"/>
    <property type="evidence" value="ECO:0007669"/>
    <property type="project" value="UniProtKB-UniPathway"/>
</dbReference>
<dbReference type="FunFam" id="3.90.1170.20:FF:000001">
    <property type="entry name" value="Nicotinate-nucleotide diphosphorylase (Carboxylating)"/>
    <property type="match status" value="1"/>
</dbReference>
<evidence type="ECO:0000256" key="3">
    <source>
        <dbReference type="ARBA" id="ARBA00009400"/>
    </source>
</evidence>
<dbReference type="SUPFAM" id="SSF51690">
    <property type="entry name" value="Nicotinate/Quinolinate PRTase C-terminal domain-like"/>
    <property type="match status" value="1"/>
</dbReference>
<gene>
    <name evidence="17" type="ORF">AVDCRST_MAG13-2782</name>
</gene>
<evidence type="ECO:0000256" key="1">
    <source>
        <dbReference type="ARBA" id="ARBA00003237"/>
    </source>
</evidence>
<comment type="subunit">
    <text evidence="4">Hexamer formed by 3 homodimers.</text>
</comment>
<feature type="binding site" evidence="14">
    <location>
        <position position="156"/>
    </location>
    <ligand>
        <name>substrate</name>
    </ligand>
</feature>
<dbReference type="EC" id="2.4.2.19" evidence="5"/>
<evidence type="ECO:0000256" key="8">
    <source>
        <dbReference type="ARBA" id="ARBA00022676"/>
    </source>
</evidence>
<dbReference type="AlphaFoldDB" id="A0A6J4T0E4"/>
<dbReference type="Gene3D" id="3.90.1170.20">
    <property type="entry name" value="Quinolinate phosphoribosyl transferase, N-terminal domain"/>
    <property type="match status" value="1"/>
</dbReference>
<dbReference type="PANTHER" id="PTHR32179:SF3">
    <property type="entry name" value="NICOTINATE-NUCLEOTIDE PYROPHOSPHORYLASE [CARBOXYLATING]"/>
    <property type="match status" value="1"/>
</dbReference>
<dbReference type="GO" id="GO:0005737">
    <property type="term" value="C:cytoplasm"/>
    <property type="evidence" value="ECO:0007669"/>
    <property type="project" value="TreeGrafter"/>
</dbReference>
<name>A0A6J4T0E4_9ACTN</name>
<comment type="catalytic activity">
    <reaction evidence="11">
        <text>nicotinate beta-D-ribonucleotide + CO2 + diphosphate = quinolinate + 5-phospho-alpha-D-ribose 1-diphosphate + 2 H(+)</text>
        <dbReference type="Rhea" id="RHEA:12733"/>
        <dbReference type="ChEBI" id="CHEBI:15378"/>
        <dbReference type="ChEBI" id="CHEBI:16526"/>
        <dbReference type="ChEBI" id="CHEBI:29959"/>
        <dbReference type="ChEBI" id="CHEBI:33019"/>
        <dbReference type="ChEBI" id="CHEBI:57502"/>
        <dbReference type="ChEBI" id="CHEBI:58017"/>
        <dbReference type="EC" id="2.4.2.19"/>
    </reaction>
</comment>
<organism evidence="17">
    <name type="scientific">uncultured Solirubrobacteraceae bacterium</name>
    <dbReference type="NCBI Taxonomy" id="1162706"/>
    <lineage>
        <taxon>Bacteria</taxon>
        <taxon>Bacillati</taxon>
        <taxon>Actinomycetota</taxon>
        <taxon>Thermoleophilia</taxon>
        <taxon>Solirubrobacterales</taxon>
        <taxon>Solirubrobacteraceae</taxon>
        <taxon>environmental samples</taxon>
    </lineage>
</organism>
<dbReference type="CDD" id="cd01572">
    <property type="entry name" value="QPRTase"/>
    <property type="match status" value="1"/>
</dbReference>
<dbReference type="FunFam" id="3.20.20.70:FF:000030">
    <property type="entry name" value="Nicotinate-nucleotide pyrophosphorylase, carboxylating"/>
    <property type="match status" value="1"/>
</dbReference>
<feature type="binding site" evidence="14">
    <location>
        <position position="216"/>
    </location>
    <ligand>
        <name>substrate</name>
    </ligand>
</feature>
<sequence>MGTRQDEAIADVVARALREDVGAGDVTTQATVPPGTRARARITQKAPGVVFGLDCAEAVFRRLDPGVALERRVEEGVHRPGGPVLDVEGDAAAILTGERTALNLLGRLSGVATLTHRYVEAVAGTGTRILDTRKTTPGLRALEKAAVLAGGGGNQRIGLYDALLIKENHAAMAGGVGPAVRAGRERFPDLPLQVECRTLDEVDEALAAGATRLLLDNMDPPGLRAAVERIAGRAEAEGSGGMDLATVRAAAEAGLDSISVGALTHSAPVLDLSLLLEPLP</sequence>
<feature type="binding site" evidence="14">
    <location>
        <position position="166"/>
    </location>
    <ligand>
        <name>substrate</name>
    </ligand>
</feature>
<evidence type="ECO:0000256" key="5">
    <source>
        <dbReference type="ARBA" id="ARBA00011944"/>
    </source>
</evidence>
<keyword evidence="8 13" id="KW-0328">Glycosyltransferase</keyword>
<feature type="binding site" evidence="14">
    <location>
        <position position="195"/>
    </location>
    <ligand>
        <name>substrate</name>
    </ligand>
</feature>
<evidence type="ECO:0000256" key="6">
    <source>
        <dbReference type="ARBA" id="ARBA00020990"/>
    </source>
</evidence>
<evidence type="ECO:0000259" key="15">
    <source>
        <dbReference type="Pfam" id="PF01729"/>
    </source>
</evidence>
<evidence type="ECO:0000313" key="17">
    <source>
        <dbReference type="EMBL" id="CAA9510610.1"/>
    </source>
</evidence>
<feature type="binding site" evidence="14">
    <location>
        <position position="99"/>
    </location>
    <ligand>
        <name>substrate</name>
    </ligand>
</feature>
<comment type="function">
    <text evidence="1">Involved in the catabolism of quinolinic acid (QA).</text>
</comment>
<dbReference type="InterPro" id="IPR022412">
    <property type="entry name" value="Quinolinate_PRibosylTrfase_N"/>
</dbReference>
<proteinExistence type="inferred from homology"/>
<evidence type="ECO:0000256" key="14">
    <source>
        <dbReference type="PIRSR" id="PIRSR006250-1"/>
    </source>
</evidence>
<feature type="binding site" evidence="14">
    <location>
        <begin position="260"/>
        <end position="262"/>
    </location>
    <ligand>
        <name>substrate</name>
    </ligand>
</feature>
<dbReference type="UniPathway" id="UPA00253">
    <property type="reaction ID" value="UER00331"/>
</dbReference>
<keyword evidence="9 13" id="KW-0808">Transferase</keyword>
<keyword evidence="7" id="KW-0662">Pyridine nucleotide biosynthesis</keyword>
<evidence type="ECO:0000256" key="10">
    <source>
        <dbReference type="ARBA" id="ARBA00033102"/>
    </source>
</evidence>
<accession>A0A6J4T0E4</accession>
<dbReference type="InterPro" id="IPR027277">
    <property type="entry name" value="NadC/ModD"/>
</dbReference>
<dbReference type="PIRSF" id="PIRSF006250">
    <property type="entry name" value="NadC_ModD"/>
    <property type="match status" value="1"/>
</dbReference>
<dbReference type="GO" id="GO:0034213">
    <property type="term" value="P:quinolinate catabolic process"/>
    <property type="evidence" value="ECO:0007669"/>
    <property type="project" value="TreeGrafter"/>
</dbReference>
<dbReference type="Gene3D" id="3.20.20.70">
    <property type="entry name" value="Aldolase class I"/>
    <property type="match status" value="1"/>
</dbReference>
<feature type="domain" description="Quinolinate phosphoribosyl transferase C-terminal" evidence="15">
    <location>
        <begin position="111"/>
        <end position="274"/>
    </location>
</feature>
<dbReference type="InterPro" id="IPR037128">
    <property type="entry name" value="Quinolinate_PRibosylTase_N_sf"/>
</dbReference>
<dbReference type="EMBL" id="CADCVO010000445">
    <property type="protein sequence ID" value="CAA9510610.1"/>
    <property type="molecule type" value="Genomic_DNA"/>
</dbReference>
<evidence type="ECO:0000256" key="7">
    <source>
        <dbReference type="ARBA" id="ARBA00022642"/>
    </source>
</evidence>
<protein>
    <recommendedName>
        <fullName evidence="6">Nicotinate-nucleotide pyrophosphorylase [carboxylating]</fullName>
        <ecNumber evidence="5">2.4.2.19</ecNumber>
    </recommendedName>
    <alternativeName>
        <fullName evidence="12">Probable nicotinate-nucleotide pyrophosphorylase [carboxylating]</fullName>
    </alternativeName>
    <alternativeName>
        <fullName evidence="10">Quinolinate phosphoribosyltransferase [decarboxylating]</fullName>
    </alternativeName>
</protein>
<dbReference type="InterPro" id="IPR036068">
    <property type="entry name" value="Nicotinate_pribotase-like_C"/>
</dbReference>
<reference evidence="17" key="1">
    <citation type="submission" date="2020-02" db="EMBL/GenBank/DDBJ databases">
        <authorList>
            <person name="Meier V. D."/>
        </authorList>
    </citation>
    <scope>NUCLEOTIDE SEQUENCE</scope>
    <source>
        <strain evidence="17">AVDCRST_MAG13</strain>
    </source>
</reference>
<evidence type="ECO:0000256" key="4">
    <source>
        <dbReference type="ARBA" id="ARBA00011218"/>
    </source>
</evidence>
<feature type="domain" description="Quinolinate phosphoribosyl transferase N-terminal" evidence="16">
    <location>
        <begin position="25"/>
        <end position="109"/>
    </location>
</feature>
<comment type="similarity">
    <text evidence="3 13">Belongs to the NadC/ModD family.</text>
</comment>